<dbReference type="AlphaFoldDB" id="A0A165G658"/>
<organism evidence="1 2">
    <name type="scientific">Exidia glandulosa HHB12029</name>
    <dbReference type="NCBI Taxonomy" id="1314781"/>
    <lineage>
        <taxon>Eukaryota</taxon>
        <taxon>Fungi</taxon>
        <taxon>Dikarya</taxon>
        <taxon>Basidiomycota</taxon>
        <taxon>Agaricomycotina</taxon>
        <taxon>Agaricomycetes</taxon>
        <taxon>Auriculariales</taxon>
        <taxon>Exidiaceae</taxon>
        <taxon>Exidia</taxon>
    </lineage>
</organism>
<evidence type="ECO:0000313" key="2">
    <source>
        <dbReference type="Proteomes" id="UP000077266"/>
    </source>
</evidence>
<sequence length="164" mass="18650">MGRHPKYKSDEERAEARRVTKRAYYARNVDRERELSRKRWNSKRAKSARSQVKEACAAPVLVATERLLGASLTPHSRTAWAKLIDALNDDLATWRRSRSPADEDEYNALICELISCRNQEDSTAQRLLARIARKKELLSSLCGVARAADNMLLDLHPGTSTVMR</sequence>
<accession>A0A165G658</accession>
<dbReference type="Proteomes" id="UP000077266">
    <property type="component" value="Unassembled WGS sequence"/>
</dbReference>
<protein>
    <submittedName>
        <fullName evidence="1">Uncharacterized protein</fullName>
    </submittedName>
</protein>
<keyword evidence="2" id="KW-1185">Reference proteome</keyword>
<proteinExistence type="predicted"/>
<dbReference type="EMBL" id="KV426057">
    <property type="protein sequence ID" value="KZV90038.1"/>
    <property type="molecule type" value="Genomic_DNA"/>
</dbReference>
<name>A0A165G658_EXIGL</name>
<dbReference type="OrthoDB" id="2607155at2759"/>
<reference evidence="1 2" key="1">
    <citation type="journal article" date="2016" name="Mol. Biol. Evol.">
        <title>Comparative Genomics of Early-Diverging Mushroom-Forming Fungi Provides Insights into the Origins of Lignocellulose Decay Capabilities.</title>
        <authorList>
            <person name="Nagy L.G."/>
            <person name="Riley R."/>
            <person name="Tritt A."/>
            <person name="Adam C."/>
            <person name="Daum C."/>
            <person name="Floudas D."/>
            <person name="Sun H."/>
            <person name="Yadav J.S."/>
            <person name="Pangilinan J."/>
            <person name="Larsson K.H."/>
            <person name="Matsuura K."/>
            <person name="Barry K."/>
            <person name="Labutti K."/>
            <person name="Kuo R."/>
            <person name="Ohm R.A."/>
            <person name="Bhattacharya S.S."/>
            <person name="Shirouzu T."/>
            <person name="Yoshinaga Y."/>
            <person name="Martin F.M."/>
            <person name="Grigoriev I.V."/>
            <person name="Hibbett D.S."/>
        </authorList>
    </citation>
    <scope>NUCLEOTIDE SEQUENCE [LARGE SCALE GENOMIC DNA]</scope>
    <source>
        <strain evidence="1 2">HHB12029</strain>
    </source>
</reference>
<gene>
    <name evidence="1" type="ORF">EXIGLDRAFT_695027</name>
</gene>
<evidence type="ECO:0000313" key="1">
    <source>
        <dbReference type="EMBL" id="KZV90038.1"/>
    </source>
</evidence>
<dbReference type="InParanoid" id="A0A165G658"/>